<protein>
    <submittedName>
        <fullName evidence="2">Uncharacterized protein</fullName>
    </submittedName>
</protein>
<dbReference type="OrthoDB" id="4064925at2759"/>
<name>G8ZMM9_TORDE</name>
<dbReference type="InParanoid" id="G8ZMM9"/>
<feature type="region of interest" description="Disordered" evidence="1">
    <location>
        <begin position="202"/>
        <end position="225"/>
    </location>
</feature>
<dbReference type="GO" id="GO:0006611">
    <property type="term" value="P:protein export from nucleus"/>
    <property type="evidence" value="ECO:0007669"/>
    <property type="project" value="EnsemblFungi"/>
</dbReference>
<proteinExistence type="predicted"/>
<dbReference type="EMBL" id="HE616742">
    <property type="protein sequence ID" value="CCE89873.1"/>
    <property type="molecule type" value="Genomic_DNA"/>
</dbReference>
<evidence type="ECO:0000256" key="1">
    <source>
        <dbReference type="SAM" id="MobiDB-lite"/>
    </source>
</evidence>
<evidence type="ECO:0000313" key="2">
    <source>
        <dbReference type="EMBL" id="CCE89873.1"/>
    </source>
</evidence>
<gene>
    <name evidence="2" type="primary">TDEL0A05410</name>
    <name evidence="2" type="ORF">TDEL_0A05410</name>
</gene>
<organism evidence="2 3">
    <name type="scientific">Torulaspora delbrueckii</name>
    <name type="common">Yeast</name>
    <name type="synonym">Candida colliculosa</name>
    <dbReference type="NCBI Taxonomy" id="4950"/>
    <lineage>
        <taxon>Eukaryota</taxon>
        <taxon>Fungi</taxon>
        <taxon>Dikarya</taxon>
        <taxon>Ascomycota</taxon>
        <taxon>Saccharomycotina</taxon>
        <taxon>Saccharomycetes</taxon>
        <taxon>Saccharomycetales</taxon>
        <taxon>Saccharomycetaceae</taxon>
        <taxon>Torulaspora</taxon>
    </lineage>
</organism>
<dbReference type="GeneID" id="11503057"/>
<keyword evidence="3" id="KW-1185">Reference proteome</keyword>
<dbReference type="GO" id="GO:0005634">
    <property type="term" value="C:nucleus"/>
    <property type="evidence" value="ECO:0007669"/>
    <property type="project" value="EnsemblFungi"/>
</dbReference>
<dbReference type="FunCoup" id="G8ZMM9">
    <property type="interactions" value="45"/>
</dbReference>
<sequence length="225" mass="26242">MVSLLTRRLLREWKNLTRYSAHFADRRNVLFHLKPQDSNLHIWHLVLYDPTTSVELYLKLLIGSEEEPAIILKCLTPNELYPTNRNISLTHLNCLLIYRGLTPFLQHIWRHFFEKSAVEVSSEKSRLTIAWNRIICKNFKNLFPELLGTLAPGDYQLVKDHYRNTVNSQVESVTNTGRDKVEESCTTNNLIACDGELHNRGPVLKRRQDTSDSNDLEPSGKRFRR</sequence>
<reference evidence="2 3" key="1">
    <citation type="journal article" date="2011" name="Proc. Natl. Acad. Sci. U.S.A.">
        <title>Evolutionary erosion of yeast sex chromosomes by mating-type switching accidents.</title>
        <authorList>
            <person name="Gordon J.L."/>
            <person name="Armisen D."/>
            <person name="Proux-Wera E."/>
            <person name="Oheigeartaigh S.S."/>
            <person name="Byrne K.P."/>
            <person name="Wolfe K.H."/>
        </authorList>
    </citation>
    <scope>NUCLEOTIDE SEQUENCE [LARGE SCALE GENOMIC DNA]</scope>
    <source>
        <strain evidence="3">ATCC 10662 / CBS 1146 / NBRC 0425 / NCYC 2629 / NRRL Y-866</strain>
    </source>
</reference>
<dbReference type="AlphaFoldDB" id="G8ZMM9"/>
<dbReference type="Proteomes" id="UP000005627">
    <property type="component" value="Chromosome 1"/>
</dbReference>
<dbReference type="KEGG" id="tdl:TDEL_0A05410"/>
<dbReference type="GO" id="GO:0016567">
    <property type="term" value="P:protein ubiquitination"/>
    <property type="evidence" value="ECO:0007669"/>
    <property type="project" value="EnsemblFungi"/>
</dbReference>
<dbReference type="eggNOG" id="ENOG502S1UD">
    <property type="taxonomic scope" value="Eukaryota"/>
</dbReference>
<dbReference type="RefSeq" id="XP_003679084.1">
    <property type="nucleotide sequence ID" value="XM_003679036.1"/>
</dbReference>
<dbReference type="HOGENOM" id="CLU_085772_0_0_1"/>
<accession>G8ZMM9</accession>
<evidence type="ECO:0000313" key="3">
    <source>
        <dbReference type="Proteomes" id="UP000005627"/>
    </source>
</evidence>